<protein>
    <submittedName>
        <fullName evidence="1">Uncharacterized protein</fullName>
    </submittedName>
</protein>
<dbReference type="Proteomes" id="UP000199569">
    <property type="component" value="Unassembled WGS sequence"/>
</dbReference>
<evidence type="ECO:0000313" key="1">
    <source>
        <dbReference type="EMBL" id="SCY99905.1"/>
    </source>
</evidence>
<sequence length="71" mass="7939">MTAWPRTDREPISEEKLLKAVNILADLVEQNGQAFRPLYLSLRQQLAEFRLQQSAEAALEAIASQSNAQVA</sequence>
<name>A0A1G5KGX5_9HYPH</name>
<accession>A0A1G5KGX5</accession>
<dbReference type="AlphaFoldDB" id="A0A1G5KGX5"/>
<gene>
    <name evidence="1" type="ORF">SAMN02927923_03309</name>
</gene>
<keyword evidence="2" id="KW-1185">Reference proteome</keyword>
<proteinExistence type="predicted"/>
<reference evidence="1 2" key="1">
    <citation type="submission" date="2016-10" db="EMBL/GenBank/DDBJ databases">
        <authorList>
            <person name="de Groot N.N."/>
        </authorList>
    </citation>
    <scope>NUCLEOTIDE SEQUENCE [LARGE SCALE GENOMIC DNA]</scope>
    <source>
        <strain evidence="1 2">CGMCC 1.7666</strain>
    </source>
</reference>
<dbReference type="OrthoDB" id="8021300at2"/>
<evidence type="ECO:0000313" key="2">
    <source>
        <dbReference type="Proteomes" id="UP000199569"/>
    </source>
</evidence>
<dbReference type="STRING" id="549386.SAMN02927923_03309"/>
<dbReference type="EMBL" id="FMVJ01000010">
    <property type="protein sequence ID" value="SCY99905.1"/>
    <property type="molecule type" value="Genomic_DNA"/>
</dbReference>
<dbReference type="RefSeq" id="WP_091136983.1">
    <property type="nucleotide sequence ID" value="NZ_FMVJ01000010.1"/>
</dbReference>
<organism evidence="1 2">
    <name type="scientific">Microvirga guangxiensis</name>
    <dbReference type="NCBI Taxonomy" id="549386"/>
    <lineage>
        <taxon>Bacteria</taxon>
        <taxon>Pseudomonadati</taxon>
        <taxon>Pseudomonadota</taxon>
        <taxon>Alphaproteobacteria</taxon>
        <taxon>Hyphomicrobiales</taxon>
        <taxon>Methylobacteriaceae</taxon>
        <taxon>Microvirga</taxon>
    </lineage>
</organism>